<keyword evidence="17" id="KW-1185">Reference proteome</keyword>
<evidence type="ECO:0000259" key="14">
    <source>
        <dbReference type="Pfam" id="PF13718"/>
    </source>
</evidence>
<evidence type="ECO:0000313" key="16">
    <source>
        <dbReference type="EMBL" id="KAJ6251037.1"/>
    </source>
</evidence>
<feature type="domain" description="Possible tRNA binding" evidence="15">
    <location>
        <begin position="824"/>
        <end position="1077"/>
    </location>
</feature>
<dbReference type="Gene3D" id="3.40.50.11040">
    <property type="match status" value="1"/>
</dbReference>
<comment type="similarity">
    <text evidence="9">Belongs to the RNA cytidine acetyltransferase family. NAT10 subfamily.</text>
</comment>
<feature type="compositionally biased region" description="Basic residues" evidence="11">
    <location>
        <begin position="1104"/>
        <end position="1117"/>
    </location>
</feature>
<evidence type="ECO:0000259" key="12">
    <source>
        <dbReference type="Pfam" id="PF05127"/>
    </source>
</evidence>
<feature type="binding site" evidence="9">
    <location>
        <position position="787"/>
    </location>
    <ligand>
        <name>acetyl-CoA</name>
        <dbReference type="ChEBI" id="CHEBI:57288"/>
    </ligand>
</feature>
<reference evidence="16" key="1">
    <citation type="submission" date="2022-08" db="EMBL/GenBank/DDBJ databases">
        <title>Novel sulfate-reducing endosymbionts in the free-living metamonad Anaeramoeba.</title>
        <authorList>
            <person name="Jerlstrom-Hultqvist J."/>
            <person name="Cepicka I."/>
            <person name="Gallot-Lavallee L."/>
            <person name="Salas-Leiva D."/>
            <person name="Curtis B.A."/>
            <person name="Zahonova K."/>
            <person name="Pipaliya S."/>
            <person name="Dacks J."/>
            <person name="Roger A.J."/>
        </authorList>
    </citation>
    <scope>NUCLEOTIDE SEQUENCE</scope>
    <source>
        <strain evidence="16">Schooner1</strain>
    </source>
</reference>
<keyword evidence="8 9" id="KW-0012">Acyltransferase</keyword>
<dbReference type="Pfam" id="PF13718">
    <property type="entry name" value="GNAT_acetyltr_2"/>
    <property type="match status" value="1"/>
</dbReference>
<comment type="catalytic activity">
    <reaction evidence="9">
        <text>a cytidine in 18S rRNA + acetyl-CoA + ATP + H2O = an N(4)-acetylcytidine in 18S rRNA + ADP + phosphate + CoA + H(+)</text>
        <dbReference type="Rhea" id="RHEA:51424"/>
        <dbReference type="Rhea" id="RHEA-COMP:13575"/>
        <dbReference type="Rhea" id="RHEA-COMP:13576"/>
        <dbReference type="ChEBI" id="CHEBI:15377"/>
        <dbReference type="ChEBI" id="CHEBI:15378"/>
        <dbReference type="ChEBI" id="CHEBI:30616"/>
        <dbReference type="ChEBI" id="CHEBI:43474"/>
        <dbReference type="ChEBI" id="CHEBI:57287"/>
        <dbReference type="ChEBI" id="CHEBI:57288"/>
        <dbReference type="ChEBI" id="CHEBI:74900"/>
        <dbReference type="ChEBI" id="CHEBI:82748"/>
        <dbReference type="ChEBI" id="CHEBI:456216"/>
    </reaction>
</comment>
<evidence type="ECO:0000256" key="7">
    <source>
        <dbReference type="ARBA" id="ARBA00023242"/>
    </source>
</evidence>
<keyword evidence="4 9" id="KW-0819">tRNA processing</keyword>
<feature type="region of interest" description="Disordered" evidence="11">
    <location>
        <begin position="460"/>
        <end position="493"/>
    </location>
</feature>
<dbReference type="InterPro" id="IPR000182">
    <property type="entry name" value="GNAT_dom"/>
</dbReference>
<feature type="domain" description="TmcA/NAT10 N-terminal" evidence="13">
    <location>
        <begin position="9"/>
        <end position="208"/>
    </location>
</feature>
<evidence type="ECO:0000256" key="8">
    <source>
        <dbReference type="ARBA" id="ARBA00023315"/>
    </source>
</evidence>
<dbReference type="Pfam" id="PF13725">
    <property type="entry name" value="tRNA_bind_2"/>
    <property type="match status" value="1"/>
</dbReference>
<evidence type="ECO:0000256" key="4">
    <source>
        <dbReference type="ARBA" id="ARBA00022694"/>
    </source>
</evidence>
<feature type="compositionally biased region" description="Low complexity" evidence="11">
    <location>
        <begin position="1123"/>
        <end position="1143"/>
    </location>
</feature>
<comment type="subcellular location">
    <subcellularLocation>
        <location evidence="1 9">Nucleus</location>
        <location evidence="1 9">Nucleolus</location>
    </subcellularLocation>
</comment>
<evidence type="ECO:0000256" key="6">
    <source>
        <dbReference type="ARBA" id="ARBA00022840"/>
    </source>
</evidence>
<dbReference type="HAMAP" id="MF_03211">
    <property type="entry name" value="RNA_acetyltr_Nat10"/>
    <property type="match status" value="1"/>
</dbReference>
<protein>
    <recommendedName>
        <fullName evidence="9">RNA cytidine acetyltransferase</fullName>
        <ecNumber evidence="9">2.3.1.-</ecNumber>
    </recommendedName>
    <alternativeName>
        <fullName evidence="9">18S rRNA cytosine acetyltransferase</fullName>
    </alternativeName>
</protein>
<dbReference type="InterPro" id="IPR027417">
    <property type="entry name" value="P-loop_NTPase"/>
</dbReference>
<feature type="region of interest" description="Disordered" evidence="11">
    <location>
        <begin position="1074"/>
        <end position="1153"/>
    </location>
</feature>
<name>A0ABQ8Z2S6_9EUKA</name>
<feature type="region of interest" description="Disordered" evidence="11">
    <location>
        <begin position="703"/>
        <end position="735"/>
    </location>
</feature>
<feature type="coiled-coil region" evidence="10">
    <location>
        <begin position="221"/>
        <end position="255"/>
    </location>
</feature>
<evidence type="ECO:0000256" key="1">
    <source>
        <dbReference type="ARBA" id="ARBA00004604"/>
    </source>
</evidence>
<keyword evidence="6 9" id="KW-0067">ATP-binding</keyword>
<feature type="domain" description="TcmA/NAT10 helicase" evidence="12">
    <location>
        <begin position="293"/>
        <end position="524"/>
    </location>
</feature>
<keyword evidence="10" id="KW-0175">Coiled coil</keyword>
<feature type="domain" description="N-acetyltransferase" evidence="14">
    <location>
        <begin position="564"/>
        <end position="814"/>
    </location>
</feature>
<dbReference type="Gene3D" id="3.40.50.300">
    <property type="entry name" value="P-loop containing nucleotide triphosphate hydrolases"/>
    <property type="match status" value="1"/>
</dbReference>
<feature type="binding site" evidence="9">
    <location>
        <begin position="671"/>
        <end position="677"/>
    </location>
    <ligand>
        <name>acetyl-CoA</name>
        <dbReference type="ChEBI" id="CHEBI:57288"/>
    </ligand>
</feature>
<dbReference type="InterPro" id="IPR013562">
    <property type="entry name" value="TmcA/NAT10_N"/>
</dbReference>
<comment type="catalytic activity">
    <reaction evidence="9">
        <text>a cytidine in tRNA + acetyl-CoA + ATP + H2O = an N(4)-acetylcytidine in tRNA + ADP + phosphate + CoA + H(+)</text>
        <dbReference type="Rhea" id="RHEA:53876"/>
        <dbReference type="Rhea" id="RHEA-COMP:13670"/>
        <dbReference type="Rhea" id="RHEA-COMP:13671"/>
        <dbReference type="ChEBI" id="CHEBI:15377"/>
        <dbReference type="ChEBI" id="CHEBI:15378"/>
        <dbReference type="ChEBI" id="CHEBI:30616"/>
        <dbReference type="ChEBI" id="CHEBI:43474"/>
        <dbReference type="ChEBI" id="CHEBI:57287"/>
        <dbReference type="ChEBI" id="CHEBI:57288"/>
        <dbReference type="ChEBI" id="CHEBI:74900"/>
        <dbReference type="ChEBI" id="CHEBI:82748"/>
        <dbReference type="ChEBI" id="CHEBI:456216"/>
    </reaction>
</comment>
<keyword evidence="3 9" id="KW-0808">Transferase</keyword>
<organism evidence="16 17">
    <name type="scientific">Anaeramoeba flamelloides</name>
    <dbReference type="NCBI Taxonomy" id="1746091"/>
    <lineage>
        <taxon>Eukaryota</taxon>
        <taxon>Metamonada</taxon>
        <taxon>Anaeramoebidae</taxon>
        <taxon>Anaeramoeba</taxon>
    </lineage>
</organism>
<evidence type="ECO:0000313" key="17">
    <source>
        <dbReference type="Proteomes" id="UP001150062"/>
    </source>
</evidence>
<dbReference type="Pfam" id="PF05127">
    <property type="entry name" value="NAT10_TcmA_helicase"/>
    <property type="match status" value="1"/>
</dbReference>
<feature type="region of interest" description="Disordered" evidence="11">
    <location>
        <begin position="1003"/>
        <end position="1043"/>
    </location>
</feature>
<dbReference type="InterPro" id="IPR032672">
    <property type="entry name" value="TmcA/NAT10/Kre33"/>
</dbReference>
<feature type="compositionally biased region" description="Basic residues" evidence="11">
    <location>
        <begin position="1144"/>
        <end position="1153"/>
    </location>
</feature>
<accession>A0ABQ8Z2S6</accession>
<gene>
    <name evidence="16" type="ORF">M0813_15859</name>
</gene>
<feature type="compositionally biased region" description="Basic residues" evidence="11">
    <location>
        <begin position="1011"/>
        <end position="1022"/>
    </location>
</feature>
<dbReference type="InterPro" id="IPR027992">
    <property type="entry name" value="tRNA_bind_dom"/>
</dbReference>
<evidence type="ECO:0000256" key="11">
    <source>
        <dbReference type="SAM" id="MobiDB-lite"/>
    </source>
</evidence>
<comment type="caution">
    <text evidence="16">The sequence shown here is derived from an EMBL/GenBank/DDBJ whole genome shotgun (WGS) entry which is preliminary data.</text>
</comment>
<dbReference type="Proteomes" id="UP001150062">
    <property type="component" value="Unassembled WGS sequence"/>
</dbReference>
<evidence type="ECO:0000256" key="5">
    <source>
        <dbReference type="ARBA" id="ARBA00022741"/>
    </source>
</evidence>
<keyword evidence="5 9" id="KW-0547">Nucleotide-binding</keyword>
<dbReference type="EC" id="2.3.1.-" evidence="9"/>
<feature type="compositionally biased region" description="Acidic residues" evidence="11">
    <location>
        <begin position="1028"/>
        <end position="1042"/>
    </location>
</feature>
<evidence type="ECO:0000259" key="15">
    <source>
        <dbReference type="Pfam" id="PF13725"/>
    </source>
</evidence>
<dbReference type="EMBL" id="JAOAOG010000073">
    <property type="protein sequence ID" value="KAJ6251037.1"/>
    <property type="molecule type" value="Genomic_DNA"/>
</dbReference>
<dbReference type="Pfam" id="PF08351">
    <property type="entry name" value="TmcA_N"/>
    <property type="match status" value="1"/>
</dbReference>
<keyword evidence="7 9" id="KW-0539">Nucleus</keyword>
<feature type="binding site" evidence="9">
    <location>
        <begin position="664"/>
        <end position="666"/>
    </location>
    <ligand>
        <name>acetyl-CoA</name>
        <dbReference type="ChEBI" id="CHEBI:57288"/>
    </ligand>
</feature>
<evidence type="ECO:0000256" key="3">
    <source>
        <dbReference type="ARBA" id="ARBA00022679"/>
    </source>
</evidence>
<keyword evidence="2 9" id="KW-0698">rRNA processing</keyword>
<dbReference type="PANTHER" id="PTHR10925">
    <property type="entry name" value="N-ACETYLTRANSFERASE 10"/>
    <property type="match status" value="1"/>
</dbReference>
<dbReference type="Gene3D" id="3.40.630.30">
    <property type="match status" value="1"/>
</dbReference>
<dbReference type="PANTHER" id="PTHR10925:SF5">
    <property type="entry name" value="RNA CYTIDINE ACETYLTRANSFERASE"/>
    <property type="match status" value="1"/>
</dbReference>
<evidence type="ECO:0000256" key="2">
    <source>
        <dbReference type="ARBA" id="ARBA00022552"/>
    </source>
</evidence>
<proteinExistence type="inferred from homology"/>
<evidence type="ECO:0000256" key="9">
    <source>
        <dbReference type="HAMAP-Rule" id="MF_03211"/>
    </source>
</evidence>
<sequence length="1153" mass="133405">MGKKKLDVRIKQLIESCVKTKHRSMFVIVGDRGPRQIVNLHYILTKSRLSVRPEILWCYKKGLGFSSDPKKLRSKQKKLARKKKKHNKQEFVDTGEEDLFTNFLISNKIRYCYYKDTRRILGNTYGMCILQDFQSLTPNLLARTIETVEGGGIVVFLLNTITSLSQLYTLTMDVHSRYRTEKEHNIVNRFNERFLLSLSGCENTLVCDDELNILPIFQFSRQFNEKSSKKKKEELEELQSNKNDQLVELQKTLHETEIAGSLIKLARTLDQAESLLLFLGAISEKTLRTTVSMTASRGRGKSAALGLAIAAAIGYGYSNIFVTSPSPENLKTLFQFIFKGFDVLGYSEHLDYEVVQSTKQSMNKAIIRVNIFKDHRQTIQYIKPQDQKMLSQAELLVIDEAAAIPLPLVSKMMGNYLVFLSSTISGYEGTGRSLSLKLIKKLRTENTFFKQSSTELIRKSISENNGNDNDNDDENEKDKNGTKKANHSSSLKNRDLKEVELQDPIRYSVNDPIEKWLNDLLCLDAVVPERSGSKCPVPESCELYYVNRDTLFSYHKATELFLRQMIALYVSSHYKNSPNDIQLMSDAPTHHLFVLVAPVTKTRKLPEIICVIQVALEGLISKKTMLETLGKGRRGAGDLIPWTISHHYQDENFGTLSGGRIVRIATREGLEKMGYGSHALKLLTDYYSGKFTNLNENEKIIDDNTLKKRRTNKDNKNQNQNQNQDKNKSRNKIKRIDDVKSIKNEKIKPKKNLPPLLIKLENRKPEHLHYLGTSFGITYPLFRFWKKNNFYPIHIRQTENALTGEFSCIMVKEIITHELSESNWLDQFIVDFRKRFISLLSFSFSNFPINLALSVLQYNKLNSQKLTFQELKFTFSNYDLKRIRNYARNLLDYHTILDLIPTIARLYFKGKIDLEFSPVQSAMLLNFGLQHKLIDQISQDVNLPKNQIFALFNQAWRKINDYFIDILETKVGEEIPQIKEDMSIEMNPIEETLEKTLDKQVIENERENKKKNIKNKAGKKKKNNMEMEKDEEKDEEDEDAGEDNFIRKETEKAQLNYLSRLNLSNYKISSSKEKWEDLGENATSGSIISVKSDRKFPKKITSNRTKKKKFKKAQKTNKRGENNRNSNNNNRSQNNNNRSQNNNNRRKRSFKKK</sequence>
<feature type="binding site" evidence="9">
    <location>
        <position position="506"/>
    </location>
    <ligand>
        <name>ATP</name>
        <dbReference type="ChEBI" id="CHEBI:30616"/>
    </ligand>
</feature>
<feature type="binding site" evidence="9">
    <location>
        <begin position="298"/>
        <end position="307"/>
    </location>
    <ligand>
        <name>ATP</name>
        <dbReference type="ChEBI" id="CHEBI:30616"/>
    </ligand>
</feature>
<evidence type="ECO:0000256" key="10">
    <source>
        <dbReference type="SAM" id="Coils"/>
    </source>
</evidence>
<comment type="function">
    <text evidence="9">RNA cytidine acetyltransferase with specificity toward both 18S rRNA and tRNAs. Catalyzes the formation of N(4)-acetylcytidine (ac4C) in 18S rRNA. Required for early nucleolar cleavages of precursor rRNA at sites A0, A1 and A2 during 18S rRNA synthesis. Catalyzes the formation of ac4C in serine and leucine tRNAs. Requires a tRNA-binding adapter protein for full tRNA acetyltransferase activity but not for 18S rRNA acetylation.</text>
</comment>
<dbReference type="InterPro" id="IPR007807">
    <property type="entry name" value="TcmA/NAT10_helicase"/>
</dbReference>
<evidence type="ECO:0000259" key="13">
    <source>
        <dbReference type="Pfam" id="PF08351"/>
    </source>
</evidence>
<feature type="compositionally biased region" description="Basic and acidic residues" evidence="11">
    <location>
        <begin position="703"/>
        <end position="716"/>
    </location>
</feature>
<dbReference type="InterPro" id="IPR033688">
    <property type="entry name" value="NAT10"/>
</dbReference>